<dbReference type="InterPro" id="IPR005546">
    <property type="entry name" value="Autotransporte_beta"/>
</dbReference>
<evidence type="ECO:0000259" key="3">
    <source>
        <dbReference type="PROSITE" id="PS51208"/>
    </source>
</evidence>
<reference evidence="4 5" key="1">
    <citation type="submission" date="2023-08" db="EMBL/GenBank/DDBJ databases">
        <title>Characterization of two Paracoccaceae strains isolated from Phycosphere and proposal of Xinfangfangia lacusdiani sp. nov.</title>
        <authorList>
            <person name="Deng Y."/>
            <person name="Zhang Y.Q."/>
        </authorList>
    </citation>
    <scope>NUCLEOTIDE SEQUENCE [LARGE SCALE GENOMIC DNA]</scope>
    <source>
        <strain evidence="4 5">CPCC 101601</strain>
    </source>
</reference>
<dbReference type="EMBL" id="JAVDBT010000029">
    <property type="protein sequence ID" value="MDQ2068204.1"/>
    <property type="molecule type" value="Genomic_DNA"/>
</dbReference>
<evidence type="ECO:0000256" key="2">
    <source>
        <dbReference type="SAM" id="SignalP"/>
    </source>
</evidence>
<dbReference type="SUPFAM" id="SSF103515">
    <property type="entry name" value="Autotransporter"/>
    <property type="match status" value="1"/>
</dbReference>
<dbReference type="InterPro" id="IPR006315">
    <property type="entry name" value="OM_autotransptr_brl_dom"/>
</dbReference>
<evidence type="ECO:0000313" key="4">
    <source>
        <dbReference type="EMBL" id="MDQ2068204.1"/>
    </source>
</evidence>
<dbReference type="Gene3D" id="3.60.10.10">
    <property type="entry name" value="Endonuclease/exonuclease/phosphatase"/>
    <property type="match status" value="1"/>
</dbReference>
<dbReference type="Proteomes" id="UP001239680">
    <property type="component" value="Unassembled WGS sequence"/>
</dbReference>
<dbReference type="SUPFAM" id="SSF51126">
    <property type="entry name" value="Pectin lyase-like"/>
    <property type="match status" value="1"/>
</dbReference>
<gene>
    <name evidence="4" type="ORF">Q9295_17705</name>
</gene>
<organism evidence="4 5">
    <name type="scientific">Pseudogemmobacter lacusdianii</name>
    <dbReference type="NCBI Taxonomy" id="3069608"/>
    <lineage>
        <taxon>Bacteria</taxon>
        <taxon>Pseudomonadati</taxon>
        <taxon>Pseudomonadota</taxon>
        <taxon>Alphaproteobacteria</taxon>
        <taxon>Rhodobacterales</taxon>
        <taxon>Paracoccaceae</taxon>
        <taxon>Pseudogemmobacter</taxon>
    </lineage>
</organism>
<dbReference type="InterPro" id="IPR013425">
    <property type="entry name" value="Autotrns_rpt"/>
</dbReference>
<dbReference type="Pfam" id="PF18883">
    <property type="entry name" value="AC_1"/>
    <property type="match status" value="1"/>
</dbReference>
<keyword evidence="5" id="KW-1185">Reference proteome</keyword>
<dbReference type="PANTHER" id="PTHR35037:SF3">
    <property type="entry name" value="C-TERMINAL REGION OF AIDA-LIKE PROTEIN"/>
    <property type="match status" value="1"/>
</dbReference>
<evidence type="ECO:0000256" key="1">
    <source>
        <dbReference type="ARBA" id="ARBA00022729"/>
    </source>
</evidence>
<proteinExistence type="predicted"/>
<dbReference type="SMART" id="SM00869">
    <property type="entry name" value="Autotransporter"/>
    <property type="match status" value="1"/>
</dbReference>
<dbReference type="InterPro" id="IPR012332">
    <property type="entry name" value="Autotransporter_pectin_lyase_C"/>
</dbReference>
<dbReference type="NCBIfam" id="TIGR02601">
    <property type="entry name" value="autotrns_rpt"/>
    <property type="match status" value="1"/>
</dbReference>
<dbReference type="InterPro" id="IPR036709">
    <property type="entry name" value="Autotransporte_beta_dom_sf"/>
</dbReference>
<dbReference type="NCBIfam" id="TIGR01414">
    <property type="entry name" value="autotrans_barl"/>
    <property type="match status" value="1"/>
</dbReference>
<feature type="domain" description="Autotransporter" evidence="3">
    <location>
        <begin position="905"/>
        <end position="1172"/>
    </location>
</feature>
<accession>A0ABU0W2M4</accession>
<keyword evidence="1 2" id="KW-0732">Signal</keyword>
<feature type="chain" id="PRO_5045055893" evidence="2">
    <location>
        <begin position="32"/>
        <end position="1172"/>
    </location>
</feature>
<protein>
    <submittedName>
        <fullName evidence="4">Autotransporter outer membrane beta-barrel domain-containing protein</fullName>
    </submittedName>
</protein>
<dbReference type="Gene3D" id="2.40.128.130">
    <property type="entry name" value="Autotransporter beta-domain"/>
    <property type="match status" value="1"/>
</dbReference>
<dbReference type="SUPFAM" id="SSF56219">
    <property type="entry name" value="DNase I-like"/>
    <property type="match status" value="1"/>
</dbReference>
<dbReference type="PANTHER" id="PTHR35037">
    <property type="entry name" value="C-TERMINAL REGION OF AIDA-LIKE PROTEIN"/>
    <property type="match status" value="1"/>
</dbReference>
<dbReference type="Gene3D" id="2.160.20.20">
    <property type="match status" value="1"/>
</dbReference>
<dbReference type="InterPro" id="IPR036691">
    <property type="entry name" value="Endo/exonu/phosph_ase_sf"/>
</dbReference>
<evidence type="ECO:0000313" key="5">
    <source>
        <dbReference type="Proteomes" id="UP001239680"/>
    </source>
</evidence>
<sequence>MFPPKRAVTRKAGLLASGVAALTLLPTQALSQETGNLRIISFNSWGVSALREGNDLLFSNGAYDVIAIQEYNAAFGLDTARKLELLGSPELNIHSSGDKGLIHRFGTSTGIFGARGVPYVVAGSEGSRPDTLIASEHLNYWDNPFDHRVGQATELNQWPLGELRPIVVVGDFNAGDVSERGLLEPSQQDLMLRRGRGDANWRAWALEYVARNHPIGSDGYTAAEAYLDGSSDTYPDNLFTDETYPVSGNTPHTLNILKKQYQLLVLPADREPFFPHELEDGSTTWPSTGEDDEAFKWPSWGRTQIDHFIASRPYAKWWEVIDDPQDRYIGGVLDRDLSTGPNGVPFSDHEPIAHELRWKGPKLSFDAPGGVGLIFDAEVTAGEEFLLSRNNRREDVYLGQLSFDDGTPLYGYIEPPPPPLPDFGVLLAQAVYDRGSNASFRAQLYPYVPEAQRVAYDRLIAELTDSHATTHFRVVIETYFQANRAEFPGISSIAGMSWEQWGDILLRHIAAEVQFAAPKDGGPGYAGQSYDALVTALGLDDPAERARVAAVTGLDFENDARAALKIRLNCSDATHLALAGARALCVDDHTRFTSALITEGRTVAIDEAAALGAADAVVSFDNGGLRTAGPADLWAAWTSPITEITQAIALPGQGWIDISHPTVPVALSGGISGPGGLEKRGLGEVVLTASSSYAGDTTVTAGRFSAGAAHVFSPTSTFVVAEAGALDLKGFDQTVSALRNAGLVSLLPAVAQPILIVAGDYTAEGGVLLMDAALVADGGPVQPSRLQIMGDTTGGQDMIHFNSLSFASSDGTDALRLISVAGNSGDHFVLGQRVTNGAYEYTLNRYENGDWVLESAAGHSGARLIRPEVAAYGANLAGAALMFDHSLRDRAGASVDPMGRNWLRIERMDGNLFSGPGGQFDNSFDRSTLQGGFALGAWEMGQAVLSAGMMFGYGQQNGTALSKPAGSRVSSELEGFGLGLYATWQQAGAGQPGWYVDAWAMRGRYQGALGSTGAAEQSYDLDSRTLSLEAGFSHLLRQSDDRAIWIEPSAQVIWSDVKAKGLTDAAGLTMSADGQGAAARIGLRTTLAGALTASGAQTSGFVDLDLWHSFNAPKVVYDGTSIDTSGGSAVRIGLGVAQQWSPAMQTNLKIGYAKGEGDTDAVSLTLGHQISF</sequence>
<dbReference type="RefSeq" id="WP_306681916.1">
    <property type="nucleotide sequence ID" value="NZ_JAVDBT010000029.1"/>
</dbReference>
<comment type="caution">
    <text evidence="4">The sequence shown here is derived from an EMBL/GenBank/DDBJ whole genome shotgun (WGS) entry which is preliminary data.</text>
</comment>
<feature type="signal peptide" evidence="2">
    <location>
        <begin position="1"/>
        <end position="31"/>
    </location>
</feature>
<dbReference type="InterPro" id="IPR011050">
    <property type="entry name" value="Pectin_lyase_fold/virulence"/>
</dbReference>
<dbReference type="InterPro" id="IPR051551">
    <property type="entry name" value="Autotransporter_adhesion"/>
</dbReference>
<dbReference type="PROSITE" id="PS51208">
    <property type="entry name" value="AUTOTRANSPORTER"/>
    <property type="match status" value="1"/>
</dbReference>
<dbReference type="InterPro" id="IPR043990">
    <property type="entry name" value="AC_1"/>
</dbReference>
<name>A0ABU0W2M4_9RHOB</name>